<protein>
    <submittedName>
        <fullName evidence="2">MSMEG_0569 family flavin-dependent oxidoreductase</fullName>
    </submittedName>
</protein>
<dbReference type="InterPro" id="IPR050982">
    <property type="entry name" value="Auxin_biosynth/cation_transpt"/>
</dbReference>
<evidence type="ECO:0000313" key="2">
    <source>
        <dbReference type="EMBL" id="GMM60887.1"/>
    </source>
</evidence>
<accession>A0ABQ6P6M6</accession>
<keyword evidence="1" id="KW-0560">Oxidoreductase</keyword>
<proteinExistence type="predicted"/>
<gene>
    <name evidence="2" type="ORF">NUTIK01_16640</name>
</gene>
<keyword evidence="3" id="KW-1185">Reference proteome</keyword>
<dbReference type="Pfam" id="PF13738">
    <property type="entry name" value="Pyr_redox_3"/>
    <property type="match status" value="1"/>
</dbReference>
<dbReference type="NCBIfam" id="TIGR04046">
    <property type="entry name" value="MSMEG_0569_nitr"/>
    <property type="match status" value="1"/>
</dbReference>
<sequence length="427" mass="46774">MPDSANALPRHVPVLIVGGGQGGLSLSFLLQQQGIDHLILEKNRIAHAWRAERWDSFCLVTPNRQCVLPGFSYAGEYGGKDPHGFMLRDEIVAFLETYARRVNPPVREGVAVTRVAPREGGGYAVQTSAGAMTADKVIIAISGYHTPIVPRVGAALPASLPQLHSLEYRNPQDLPEGGVLVVGSGQSGCQIAEDLMLAGRQVHLAVGDAPRAPRVYRGRDSTDWLEEMGHYDMPIAEHPSSEKVRQNENHYLTGRDGGREIDLRAFALRGMKLYGMLDGVDGQTIRFRQDLTQHLDAADATYLRIRKTIDDYIEREGINAPQAEPYVPCWAPKSDPETLDLEAQGIGSVIWCTGFRMDFSFIDAPVFDGRGYPGHDRGIATHDGLYFIGLPWLHTWGSGRFAGVARDAAHIVDHIAAALAPREQAMA</sequence>
<dbReference type="PRINTS" id="PR00411">
    <property type="entry name" value="PNDRDTASEI"/>
</dbReference>
<dbReference type="PANTHER" id="PTHR43539:SF78">
    <property type="entry name" value="FLAVIN-CONTAINING MONOOXYGENASE"/>
    <property type="match status" value="1"/>
</dbReference>
<dbReference type="InterPro" id="IPR036188">
    <property type="entry name" value="FAD/NAD-bd_sf"/>
</dbReference>
<organism evidence="2 3">
    <name type="scientific">Novosphingobium pituita</name>
    <dbReference type="NCBI Taxonomy" id="3056842"/>
    <lineage>
        <taxon>Bacteria</taxon>
        <taxon>Pseudomonadati</taxon>
        <taxon>Pseudomonadota</taxon>
        <taxon>Alphaproteobacteria</taxon>
        <taxon>Sphingomonadales</taxon>
        <taxon>Sphingomonadaceae</taxon>
        <taxon>Novosphingobium</taxon>
    </lineage>
</organism>
<evidence type="ECO:0000313" key="3">
    <source>
        <dbReference type="Proteomes" id="UP001187221"/>
    </source>
</evidence>
<dbReference type="SUPFAM" id="SSF51905">
    <property type="entry name" value="FAD/NAD(P)-binding domain"/>
    <property type="match status" value="2"/>
</dbReference>
<evidence type="ECO:0000256" key="1">
    <source>
        <dbReference type="ARBA" id="ARBA00023002"/>
    </source>
</evidence>
<dbReference type="Proteomes" id="UP001187221">
    <property type="component" value="Unassembled WGS sequence"/>
</dbReference>
<dbReference type="EMBL" id="BTFW01000001">
    <property type="protein sequence ID" value="GMM60887.1"/>
    <property type="molecule type" value="Genomic_DNA"/>
</dbReference>
<dbReference type="InterPro" id="IPR024000">
    <property type="entry name" value="CHP04046_FMN-dependent"/>
</dbReference>
<dbReference type="RefSeq" id="WP_317974632.1">
    <property type="nucleotide sequence ID" value="NZ_BTFW01000001.1"/>
</dbReference>
<dbReference type="PANTHER" id="PTHR43539">
    <property type="entry name" value="FLAVIN-BINDING MONOOXYGENASE-LIKE PROTEIN (AFU_ORTHOLOGUE AFUA_4G09220)"/>
    <property type="match status" value="1"/>
</dbReference>
<comment type="caution">
    <text evidence="2">The sequence shown here is derived from an EMBL/GenBank/DDBJ whole genome shotgun (WGS) entry which is preliminary data.</text>
</comment>
<dbReference type="Gene3D" id="3.50.50.60">
    <property type="entry name" value="FAD/NAD(P)-binding domain"/>
    <property type="match status" value="1"/>
</dbReference>
<name>A0ABQ6P6M6_9SPHN</name>
<reference evidence="2 3" key="1">
    <citation type="submission" date="2023-06" db="EMBL/GenBank/DDBJ databases">
        <title>Draft genome sequence of Novosphingobium sp. strain IK01.</title>
        <authorList>
            <person name="Hatamoto M."/>
            <person name="Ikarashi T."/>
            <person name="Yamaguchi T."/>
        </authorList>
    </citation>
    <scope>NUCLEOTIDE SEQUENCE [LARGE SCALE GENOMIC DNA]</scope>
    <source>
        <strain evidence="2 3">IK01</strain>
    </source>
</reference>